<sequence length="316" mass="35024">MNADTPVSSPAAPKQTTLLYRRSSLVKRPPVVLPPNDVSRSIHGRQPNPDHLATLLAALTEDTAHFAISKEKTEEEVEKLREELRKQQAETARLLQTNISLEAQRAQLLVQRDAQVMKLNSSTIHQNSQAKIRDVDDLLLNEELVQMLEVLQQQKEQRLAEITNVRAAIDDIRNNIEKQEKLVLLVREYWRRNAAAMKRVKNAAGRRLGRESISSAIVETSMMDSPSQTIWRRFNTTVPPALLSSEAAGIARVSPTPTTGTGTGMGRNTAEGKSNNVYQSIPALGLKEPDEVAEFIYSVFEELGVGSTATAGNEEL</sequence>
<dbReference type="EMBL" id="NBCO01000038">
    <property type="protein sequence ID" value="ORC85084.1"/>
    <property type="molecule type" value="Genomic_DNA"/>
</dbReference>
<proteinExistence type="predicted"/>
<dbReference type="GeneID" id="39989353"/>
<protein>
    <submittedName>
        <fullName evidence="3">Uncharacterized protein</fullName>
    </submittedName>
</protein>
<organism evidence="3 4">
    <name type="scientific">Trypanosoma theileri</name>
    <dbReference type="NCBI Taxonomy" id="67003"/>
    <lineage>
        <taxon>Eukaryota</taxon>
        <taxon>Discoba</taxon>
        <taxon>Euglenozoa</taxon>
        <taxon>Kinetoplastea</taxon>
        <taxon>Metakinetoplastina</taxon>
        <taxon>Trypanosomatida</taxon>
        <taxon>Trypanosomatidae</taxon>
        <taxon>Trypanosoma</taxon>
    </lineage>
</organism>
<feature type="coiled-coil region" evidence="1">
    <location>
        <begin position="141"/>
        <end position="182"/>
    </location>
</feature>
<gene>
    <name evidence="3" type="ORF">TM35_000381590</name>
</gene>
<dbReference type="VEuPathDB" id="TriTrypDB:TM35_000381590"/>
<keyword evidence="4" id="KW-1185">Reference proteome</keyword>
<dbReference type="Proteomes" id="UP000192257">
    <property type="component" value="Unassembled WGS sequence"/>
</dbReference>
<evidence type="ECO:0000256" key="2">
    <source>
        <dbReference type="SAM" id="MobiDB-lite"/>
    </source>
</evidence>
<evidence type="ECO:0000256" key="1">
    <source>
        <dbReference type="SAM" id="Coils"/>
    </source>
</evidence>
<accession>A0A1X0NJZ0</accession>
<dbReference type="AlphaFoldDB" id="A0A1X0NJZ0"/>
<evidence type="ECO:0000313" key="3">
    <source>
        <dbReference type="EMBL" id="ORC85084.1"/>
    </source>
</evidence>
<dbReference type="OrthoDB" id="249345at2759"/>
<dbReference type="RefSeq" id="XP_028879150.1">
    <property type="nucleotide sequence ID" value="XM_029029573.1"/>
</dbReference>
<keyword evidence="1" id="KW-0175">Coiled coil</keyword>
<feature type="region of interest" description="Disordered" evidence="2">
    <location>
        <begin position="252"/>
        <end position="274"/>
    </location>
</feature>
<name>A0A1X0NJZ0_9TRYP</name>
<evidence type="ECO:0000313" key="4">
    <source>
        <dbReference type="Proteomes" id="UP000192257"/>
    </source>
</evidence>
<comment type="caution">
    <text evidence="3">The sequence shown here is derived from an EMBL/GenBank/DDBJ whole genome shotgun (WGS) entry which is preliminary data.</text>
</comment>
<feature type="coiled-coil region" evidence="1">
    <location>
        <begin position="67"/>
        <end position="97"/>
    </location>
</feature>
<reference evidence="3 4" key="1">
    <citation type="submission" date="2017-03" db="EMBL/GenBank/DDBJ databases">
        <title>An alternative strategy for trypanosome survival in the mammalian bloodstream revealed through genome and transcriptome analysis of the ubiquitous bovine parasite Trypanosoma (Megatrypanum) theileri.</title>
        <authorList>
            <person name="Kelly S."/>
            <person name="Ivens A."/>
            <person name="Mott A."/>
            <person name="O'Neill E."/>
            <person name="Emms D."/>
            <person name="Macleod O."/>
            <person name="Voorheis P."/>
            <person name="Matthews J."/>
            <person name="Matthews K."/>
            <person name="Carrington M."/>
        </authorList>
    </citation>
    <scope>NUCLEOTIDE SEQUENCE [LARGE SCALE GENOMIC DNA]</scope>
    <source>
        <strain evidence="3">Edinburgh</strain>
    </source>
</reference>